<dbReference type="GO" id="GO:0008483">
    <property type="term" value="F:transaminase activity"/>
    <property type="evidence" value="ECO:0007669"/>
    <property type="project" value="UniProtKB-KW"/>
</dbReference>
<dbReference type="PANTHER" id="PTHR43094:SF1">
    <property type="entry name" value="AMINOTRANSFERASE CLASS-III"/>
    <property type="match status" value="1"/>
</dbReference>
<dbReference type="CDD" id="cd00610">
    <property type="entry name" value="OAT_like"/>
    <property type="match status" value="1"/>
</dbReference>
<evidence type="ECO:0000256" key="2">
    <source>
        <dbReference type="ARBA" id="ARBA00022898"/>
    </source>
</evidence>
<dbReference type="Proteomes" id="UP001232445">
    <property type="component" value="Unassembled WGS sequence"/>
</dbReference>
<dbReference type="PIRSF" id="PIRSF000521">
    <property type="entry name" value="Transaminase_4ab_Lys_Orn"/>
    <property type="match status" value="1"/>
</dbReference>
<dbReference type="InterPro" id="IPR015422">
    <property type="entry name" value="PyrdxlP-dep_Trfase_small"/>
</dbReference>
<evidence type="ECO:0000313" key="5">
    <source>
        <dbReference type="Proteomes" id="UP001232445"/>
    </source>
</evidence>
<keyword evidence="4" id="KW-0808">Transferase</keyword>
<sequence>MTDQFSLKQTIYQELVEWDKKYFLHPTTVPKTHVEQGPKLIFSEGNGIYVTDIRGESYIDGISMLWNVNLGHGQKELAEAAKEQMSKLAFSSSFVSYSNEPAIRLAEKLVSLSPGDLNAVFYTSGGSESNDTAFKLARFYWQLKGKPEKTKIIALERSYHGVTIAAQTATNVPAFHEFSGSQISGVFHAKPHLTHCELGERSDPNYEGCIRYIVEKEGADTIAAVILEPVQGSGGVYIPPEGYLQAVCKLCDEYNILFIADEVICGFGRTGTMFGVEHWGVVPDLMTFAKGVTSGYAQLGGVLIKQSIRDTLVEYDDVLAHGFTYSGHSTACAVGLKNIEILEREQIVQNVKNMEQELKKGLKYLEDKHTIVAKSRVIGLLAGFELFADRDSETPFDPTVKAAVKVVEECFNRKLILRALRANEGHNIIAISPPLTINKDEIETMIQIIDDSIAACKQDLM</sequence>
<evidence type="ECO:0000256" key="3">
    <source>
        <dbReference type="RuleBase" id="RU003560"/>
    </source>
</evidence>
<keyword evidence="5" id="KW-1185">Reference proteome</keyword>
<dbReference type="Pfam" id="PF00202">
    <property type="entry name" value="Aminotran_3"/>
    <property type="match status" value="1"/>
</dbReference>
<evidence type="ECO:0000313" key="4">
    <source>
        <dbReference type="EMBL" id="MDQ0337806.1"/>
    </source>
</evidence>
<reference evidence="4 5" key="1">
    <citation type="submission" date="2023-07" db="EMBL/GenBank/DDBJ databases">
        <title>Genomic Encyclopedia of Type Strains, Phase IV (KMG-IV): sequencing the most valuable type-strain genomes for metagenomic binning, comparative biology and taxonomic classification.</title>
        <authorList>
            <person name="Goeker M."/>
        </authorList>
    </citation>
    <scope>NUCLEOTIDE SEQUENCE [LARGE SCALE GENOMIC DNA]</scope>
    <source>
        <strain evidence="4 5">DSM 17740</strain>
    </source>
</reference>
<dbReference type="PANTHER" id="PTHR43094">
    <property type="entry name" value="AMINOTRANSFERASE"/>
    <property type="match status" value="1"/>
</dbReference>
<dbReference type="InterPro" id="IPR005814">
    <property type="entry name" value="Aminotrans_3"/>
</dbReference>
<dbReference type="PROSITE" id="PS00600">
    <property type="entry name" value="AA_TRANSFER_CLASS_3"/>
    <property type="match status" value="1"/>
</dbReference>
<evidence type="ECO:0000256" key="1">
    <source>
        <dbReference type="ARBA" id="ARBA00008954"/>
    </source>
</evidence>
<protein>
    <submittedName>
        <fullName evidence="4">Putrescine aminotransferase</fullName>
        <ecNumber evidence="4">2.6.1.-</ecNumber>
    </submittedName>
</protein>
<proteinExistence type="inferred from homology"/>
<dbReference type="RefSeq" id="WP_307335239.1">
    <property type="nucleotide sequence ID" value="NZ_JAUSUQ010000002.1"/>
</dbReference>
<dbReference type="SUPFAM" id="SSF53383">
    <property type="entry name" value="PLP-dependent transferases"/>
    <property type="match status" value="1"/>
</dbReference>
<keyword evidence="2 3" id="KW-0663">Pyridoxal phosphate</keyword>
<dbReference type="Gene3D" id="3.40.640.10">
    <property type="entry name" value="Type I PLP-dependent aspartate aminotransferase-like (Major domain)"/>
    <property type="match status" value="1"/>
</dbReference>
<dbReference type="EMBL" id="JAUSUQ010000002">
    <property type="protein sequence ID" value="MDQ0337806.1"/>
    <property type="molecule type" value="Genomic_DNA"/>
</dbReference>
<comment type="similarity">
    <text evidence="1 3">Belongs to the class-III pyridoxal-phosphate-dependent aminotransferase family.</text>
</comment>
<dbReference type="InterPro" id="IPR015421">
    <property type="entry name" value="PyrdxlP-dep_Trfase_major"/>
</dbReference>
<gene>
    <name evidence="4" type="ORF">J2S00_000589</name>
</gene>
<organism evidence="4 5">
    <name type="scientific">Caldalkalibacillus uzonensis</name>
    <dbReference type="NCBI Taxonomy" id="353224"/>
    <lineage>
        <taxon>Bacteria</taxon>
        <taxon>Bacillati</taxon>
        <taxon>Bacillota</taxon>
        <taxon>Bacilli</taxon>
        <taxon>Bacillales</taxon>
        <taxon>Bacillaceae</taxon>
        <taxon>Caldalkalibacillus</taxon>
    </lineage>
</organism>
<dbReference type="Gene3D" id="3.90.1150.10">
    <property type="entry name" value="Aspartate Aminotransferase, domain 1"/>
    <property type="match status" value="1"/>
</dbReference>
<dbReference type="InterPro" id="IPR015424">
    <property type="entry name" value="PyrdxlP-dep_Trfase"/>
</dbReference>
<dbReference type="InterPro" id="IPR049704">
    <property type="entry name" value="Aminotrans_3_PPA_site"/>
</dbReference>
<comment type="caution">
    <text evidence="4">The sequence shown here is derived from an EMBL/GenBank/DDBJ whole genome shotgun (WGS) entry which is preliminary data.</text>
</comment>
<accession>A0ABU0CN20</accession>
<dbReference type="EC" id="2.6.1.-" evidence="4"/>
<keyword evidence="4" id="KW-0032">Aminotransferase</keyword>
<name>A0ABU0CN20_9BACI</name>